<feature type="transmembrane region" description="Helical" evidence="1">
    <location>
        <begin position="217"/>
        <end position="250"/>
    </location>
</feature>
<dbReference type="RefSeq" id="WP_281779324.1">
    <property type="nucleotide sequence ID" value="NZ_AP027041.1"/>
</dbReference>
<evidence type="ECO:0000313" key="3">
    <source>
        <dbReference type="EMBL" id="BDU17388.1"/>
    </source>
</evidence>
<dbReference type="Proteomes" id="UP001317822">
    <property type="component" value="Chromosome"/>
</dbReference>
<name>A0ABM8DFK0_9GAMM</name>
<dbReference type="EMBL" id="AP027041">
    <property type="protein sequence ID" value="BDU17388.1"/>
    <property type="molecule type" value="Genomic_DNA"/>
</dbReference>
<sequence>MNAFESSRSARPGGLPTTIPEYLEHLRRSLAGADPALVQDALYDAEEYLRSELAENPGRSEADVIVAVAGSYGAPDEVADIYRDTEVKVQTALRPPAPTPRRSWMGQFFGVIAEPRTYGALFYMLLSLATGIFYFTWVVTGLSLSLGLAVLIIGVPFVILYFGSIRVLSLVEGRIVETMLGERMPRRPLYSSRGQPLLKRIGELFTDPRIWATQLYFLFMLPLGIVYFTVVVTCLSVSLSLIAVPVMLVLGLGGNLSFGDWDMFVSGEPWMWPIAMLVGALLLFVTLHIARGVGYLHALLAKHMLVKTAQYD</sequence>
<reference evidence="3 4" key="1">
    <citation type="journal article" date="2023" name="Int. J. Syst. Evol. Microbiol.">
        <title>Physiological and genomic analyses of cobalamin (vitamin B12)-auxotrophy of Lysobacter auxotrophicus sp. nov., a methionine-auxotrophic chitinolytic bacterium isolated from chitin-treated soil.</title>
        <authorList>
            <person name="Saito A."/>
            <person name="Dohra H."/>
            <person name="Hamada M."/>
            <person name="Moriuchi R."/>
            <person name="Kotsuchibashi Y."/>
            <person name="Mori K."/>
        </authorList>
    </citation>
    <scope>NUCLEOTIDE SEQUENCE [LARGE SCALE GENOMIC DNA]</scope>
    <source>
        <strain evidence="3 4">5-21a</strain>
    </source>
</reference>
<keyword evidence="1" id="KW-0812">Transmembrane</keyword>
<feature type="transmembrane region" description="Helical" evidence="1">
    <location>
        <begin position="270"/>
        <end position="290"/>
    </location>
</feature>
<feature type="domain" description="Putative sensor" evidence="2">
    <location>
        <begin position="123"/>
        <end position="305"/>
    </location>
</feature>
<keyword evidence="1" id="KW-1133">Transmembrane helix</keyword>
<feature type="transmembrane region" description="Helical" evidence="1">
    <location>
        <begin position="143"/>
        <end position="162"/>
    </location>
</feature>
<organism evidence="3 4">
    <name type="scientific">Lysobacter auxotrophicus</name>
    <dbReference type="NCBI Taxonomy" id="2992573"/>
    <lineage>
        <taxon>Bacteria</taxon>
        <taxon>Pseudomonadati</taxon>
        <taxon>Pseudomonadota</taxon>
        <taxon>Gammaproteobacteria</taxon>
        <taxon>Lysobacterales</taxon>
        <taxon>Lysobacteraceae</taxon>
        <taxon>Lysobacter</taxon>
    </lineage>
</organism>
<gene>
    <name evidence="3" type="ORF">LA521A_25890</name>
</gene>
<keyword evidence="1" id="KW-0472">Membrane</keyword>
<feature type="transmembrane region" description="Helical" evidence="1">
    <location>
        <begin position="118"/>
        <end position="137"/>
    </location>
</feature>
<dbReference type="Pfam" id="PF13796">
    <property type="entry name" value="Sensor"/>
    <property type="match status" value="1"/>
</dbReference>
<proteinExistence type="predicted"/>
<protein>
    <submittedName>
        <fullName evidence="3">Sensor domain-containing protein</fullName>
    </submittedName>
</protein>
<accession>A0ABM8DFK0</accession>
<evidence type="ECO:0000313" key="4">
    <source>
        <dbReference type="Proteomes" id="UP001317822"/>
    </source>
</evidence>
<evidence type="ECO:0000256" key="1">
    <source>
        <dbReference type="SAM" id="Phobius"/>
    </source>
</evidence>
<evidence type="ECO:0000259" key="2">
    <source>
        <dbReference type="Pfam" id="PF13796"/>
    </source>
</evidence>
<keyword evidence="4" id="KW-1185">Reference proteome</keyword>
<dbReference type="InterPro" id="IPR025828">
    <property type="entry name" value="Put_sensor_dom"/>
</dbReference>